<evidence type="ECO:0000256" key="2">
    <source>
        <dbReference type="ARBA" id="ARBA00022679"/>
    </source>
</evidence>
<keyword evidence="1 3" id="KW-0489">Methyltransferase</keyword>
<keyword evidence="2 3" id="KW-0808">Transferase</keyword>
<gene>
    <name evidence="3" type="ORF">G4V39_00935</name>
</gene>
<name>A0A6G7PTE3_9BACT</name>
<dbReference type="PANTHER" id="PTHR12049">
    <property type="entry name" value="PROTEIN ARGININE METHYLTRANSFERASE NDUFAF7, MITOCHONDRIAL"/>
    <property type="match status" value="1"/>
</dbReference>
<dbReference type="RefSeq" id="WP_166031145.1">
    <property type="nucleotide sequence ID" value="NZ_CP048877.1"/>
</dbReference>
<accession>A0A6G7PTE3</accession>
<keyword evidence="4" id="KW-1185">Reference proteome</keyword>
<evidence type="ECO:0000313" key="3">
    <source>
        <dbReference type="EMBL" id="QIJ70922.1"/>
    </source>
</evidence>
<dbReference type="GO" id="GO:0032259">
    <property type="term" value="P:methylation"/>
    <property type="evidence" value="ECO:0007669"/>
    <property type="project" value="UniProtKB-KW"/>
</dbReference>
<dbReference type="PANTHER" id="PTHR12049:SF7">
    <property type="entry name" value="PROTEIN ARGININE METHYLTRANSFERASE NDUFAF7, MITOCHONDRIAL"/>
    <property type="match status" value="1"/>
</dbReference>
<dbReference type="InterPro" id="IPR003788">
    <property type="entry name" value="NDUFAF7"/>
</dbReference>
<dbReference type="EMBL" id="CP048877">
    <property type="protein sequence ID" value="QIJ70922.1"/>
    <property type="molecule type" value="Genomic_DNA"/>
</dbReference>
<dbReference type="Gene3D" id="3.40.50.12710">
    <property type="match status" value="1"/>
</dbReference>
<dbReference type="InterPro" id="IPR029063">
    <property type="entry name" value="SAM-dependent_MTases_sf"/>
</dbReference>
<dbReference type="Proteomes" id="UP000502179">
    <property type="component" value="Chromosome"/>
</dbReference>
<dbReference type="InterPro" id="IPR038375">
    <property type="entry name" value="NDUFAF7_sf"/>
</dbReference>
<evidence type="ECO:0000256" key="1">
    <source>
        <dbReference type="ARBA" id="ARBA00022603"/>
    </source>
</evidence>
<dbReference type="Pfam" id="PF02636">
    <property type="entry name" value="Methyltransf_28"/>
    <property type="match status" value="1"/>
</dbReference>
<proteinExistence type="predicted"/>
<sequence>MVEIIRLLSERGPVTFAQFMQWALYHPEEGYYSRPGRIGKTGDYYTSPHVHPAFGAALALETETLWKALGCPENFTVMELGAGEGYLARDFLSSLIPELAQTITYVIVEPRRKMIPTQKARLDGPWQVQWLLRPEEAGEITGVILSNEVFDALPVHLVEKRGSELKEVYVSAESGRIFEVLGPLSSEEFFSEVAQFFPRWPEGYRTELHPASRQLLTTLAKVLKRGLIITIDYGYPEAIYYAPYRARGTLMSYWRHRLVEDPYQRVGEQDITAHVNFSALKRWGEPLGLEPLGFIPQGTYLVSVGLEKILSRLPPQGPKEMNQLKLLIFPQGLGESHSVFLQKKGDFAYHSPGLAIRNRLHLL</sequence>
<dbReference type="GO" id="GO:0035243">
    <property type="term" value="F:protein-arginine omega-N symmetric methyltransferase activity"/>
    <property type="evidence" value="ECO:0007669"/>
    <property type="project" value="TreeGrafter"/>
</dbReference>
<dbReference type="KEGG" id="tav:G4V39_00935"/>
<protein>
    <submittedName>
        <fullName evidence="3">SAM-dependent methyltransferase</fullName>
    </submittedName>
</protein>
<dbReference type="AlphaFoldDB" id="A0A6G7PTE3"/>
<reference evidence="3 4" key="1">
    <citation type="submission" date="2020-02" db="EMBL/GenBank/DDBJ databases">
        <title>Genome analysis of Thermosulfuriphilus ammonigenes ST65T, an anaerobic thermophilic chemolithoautotrophic bacterium isolated from a deep-sea hydrothermal vent.</title>
        <authorList>
            <person name="Slobodkina G."/>
            <person name="Allioux M."/>
            <person name="Merkel A."/>
            <person name="Alain K."/>
            <person name="Jebbar M."/>
            <person name="Slobodkin A."/>
        </authorList>
    </citation>
    <scope>NUCLEOTIDE SEQUENCE [LARGE SCALE GENOMIC DNA]</scope>
    <source>
        <strain evidence="3 4">ST65</strain>
    </source>
</reference>
<evidence type="ECO:0000313" key="4">
    <source>
        <dbReference type="Proteomes" id="UP000502179"/>
    </source>
</evidence>
<organism evidence="3 4">
    <name type="scientific">Thermosulfuriphilus ammonigenes</name>
    <dbReference type="NCBI Taxonomy" id="1936021"/>
    <lineage>
        <taxon>Bacteria</taxon>
        <taxon>Pseudomonadati</taxon>
        <taxon>Thermodesulfobacteriota</taxon>
        <taxon>Thermodesulfobacteria</taxon>
        <taxon>Thermodesulfobacteriales</taxon>
        <taxon>Thermodesulfobacteriaceae</taxon>
        <taxon>Thermosulfuriphilus</taxon>
    </lineage>
</organism>
<dbReference type="SUPFAM" id="SSF53335">
    <property type="entry name" value="S-adenosyl-L-methionine-dependent methyltransferases"/>
    <property type="match status" value="1"/>
</dbReference>